<dbReference type="EMBL" id="AMCV02000005">
    <property type="protein sequence ID" value="TDZ23975.1"/>
    <property type="molecule type" value="Genomic_DNA"/>
</dbReference>
<organism evidence="2 3">
    <name type="scientific">Colletotrichum orbiculare (strain 104-T / ATCC 96160 / CBS 514.97 / LARS 414 / MAFF 240422)</name>
    <name type="common">Cucumber anthracnose fungus</name>
    <name type="synonym">Colletotrichum lagenarium</name>
    <dbReference type="NCBI Taxonomy" id="1213857"/>
    <lineage>
        <taxon>Eukaryota</taxon>
        <taxon>Fungi</taxon>
        <taxon>Dikarya</taxon>
        <taxon>Ascomycota</taxon>
        <taxon>Pezizomycotina</taxon>
        <taxon>Sordariomycetes</taxon>
        <taxon>Hypocreomycetidae</taxon>
        <taxon>Glomerellales</taxon>
        <taxon>Glomerellaceae</taxon>
        <taxon>Colletotrichum</taxon>
        <taxon>Colletotrichum orbiculare species complex</taxon>
    </lineage>
</organism>
<gene>
    <name evidence="2" type="ORF">Cob_v002846</name>
</gene>
<reference evidence="3" key="2">
    <citation type="journal article" date="2019" name="Mol. Plant Microbe Interact.">
        <title>Genome sequence resources for four phytopathogenic fungi from the Colletotrichum orbiculare species complex.</title>
        <authorList>
            <person name="Gan P."/>
            <person name="Tsushima A."/>
            <person name="Narusaka M."/>
            <person name="Narusaka Y."/>
            <person name="Takano Y."/>
            <person name="Kubo Y."/>
            <person name="Shirasu K."/>
        </authorList>
    </citation>
    <scope>GENOME REANNOTATION</scope>
    <source>
        <strain evidence="3">104-T / ATCC 96160 / CBS 514.97 / LARS 414 / MAFF 240422</strain>
    </source>
</reference>
<accession>A0A484G2V7</accession>
<dbReference type="PANTHER" id="PTHR35910:SF6">
    <property type="entry name" value="2EXR DOMAIN-CONTAINING PROTEIN"/>
    <property type="match status" value="1"/>
</dbReference>
<feature type="domain" description="2EXR" evidence="1">
    <location>
        <begin position="58"/>
        <end position="159"/>
    </location>
</feature>
<name>A0A484G2V7_COLOR</name>
<dbReference type="Proteomes" id="UP000014480">
    <property type="component" value="Unassembled WGS sequence"/>
</dbReference>
<evidence type="ECO:0000313" key="2">
    <source>
        <dbReference type="EMBL" id="TDZ23975.1"/>
    </source>
</evidence>
<reference evidence="3" key="1">
    <citation type="journal article" date="2013" name="New Phytol.">
        <title>Comparative genomic and transcriptomic analyses reveal the hemibiotrophic stage shift of Colletotrichum fungi.</title>
        <authorList>
            <person name="Gan P."/>
            <person name="Ikeda K."/>
            <person name="Irieda H."/>
            <person name="Narusaka M."/>
            <person name="O'Connell R.J."/>
            <person name="Narusaka Y."/>
            <person name="Takano Y."/>
            <person name="Kubo Y."/>
            <person name="Shirasu K."/>
        </authorList>
    </citation>
    <scope>NUCLEOTIDE SEQUENCE [LARGE SCALE GENOMIC DNA]</scope>
    <source>
        <strain evidence="3">104-T / ATCC 96160 / CBS 514.97 / LARS 414 / MAFF 240422</strain>
    </source>
</reference>
<evidence type="ECO:0000313" key="3">
    <source>
        <dbReference type="Proteomes" id="UP000014480"/>
    </source>
</evidence>
<keyword evidence="3" id="KW-1185">Reference proteome</keyword>
<comment type="caution">
    <text evidence="2">The sequence shown here is derived from an EMBL/GenBank/DDBJ whole genome shotgun (WGS) entry which is preliminary data.</text>
</comment>
<protein>
    <recommendedName>
        <fullName evidence="1">2EXR domain-containing protein</fullName>
    </recommendedName>
</protein>
<evidence type="ECO:0000259" key="1">
    <source>
        <dbReference type="Pfam" id="PF20150"/>
    </source>
</evidence>
<dbReference type="AlphaFoldDB" id="A0A484G2V7"/>
<dbReference type="InterPro" id="IPR045518">
    <property type="entry name" value="2EXR"/>
</dbReference>
<dbReference type="Pfam" id="PF20150">
    <property type="entry name" value="2EXR"/>
    <property type="match status" value="1"/>
</dbReference>
<sequence>MALPAAPPTAVATVDFLSARWTIRRTMSTISTPPILMGRTSGDLQQTNTLPAQSQDQFHRFSKLPTELRLRIWNFNLPPPRIVPIRCGAESLSFSSHAHSPPPQRQWPSTNGCTSYAAVPVNLHVCHESRAEALKLYRLSFGMTRNPGQIFFDNRCDVLYFGARDGYMASEAQFLTVMALCDPADLAEVRHLAINDSLFWVNSCYQSMSAANLTVEVLKQVQSRMPKLERLLFIPRDENPVYDTEAVLVEPNHGDLEKQMARQMGTAMRGVCHMFPNWTPPRWSITALGAGRPEDNWRVMEAPDVERKGLLDVARCAARGKETCCLPCEIADDVEEYVRSY</sequence>
<dbReference type="PANTHER" id="PTHR35910">
    <property type="entry name" value="2EXR DOMAIN-CONTAINING PROTEIN"/>
    <property type="match status" value="1"/>
</dbReference>
<dbReference type="OrthoDB" id="3557569at2759"/>
<proteinExistence type="predicted"/>